<dbReference type="Proteomes" id="UP000886289">
    <property type="component" value="Unassembled WGS sequence"/>
</dbReference>
<name>A0A7C0Y5T2_DESA2</name>
<reference evidence="1" key="1">
    <citation type="journal article" date="2020" name="mSystems">
        <title>Genome- and Community-Level Interaction Insights into Carbon Utilization and Element Cycling Functions of Hydrothermarchaeota in Hydrothermal Sediment.</title>
        <authorList>
            <person name="Zhou Z."/>
            <person name="Liu Y."/>
            <person name="Xu W."/>
            <person name="Pan J."/>
            <person name="Luo Z.H."/>
            <person name="Li M."/>
        </authorList>
    </citation>
    <scope>NUCLEOTIDE SEQUENCE [LARGE SCALE GENOMIC DNA]</scope>
    <source>
        <strain evidence="1">HyVt-233</strain>
    </source>
</reference>
<dbReference type="AlphaFoldDB" id="A0A7C0Y5T2"/>
<gene>
    <name evidence="1" type="ORF">ENG63_09735</name>
</gene>
<evidence type="ECO:0000313" key="1">
    <source>
        <dbReference type="EMBL" id="HDD45121.1"/>
    </source>
</evidence>
<protein>
    <submittedName>
        <fullName evidence="1">Uncharacterized protein</fullName>
    </submittedName>
</protein>
<proteinExistence type="predicted"/>
<organism evidence="1">
    <name type="scientific">Desulfofervidus auxilii</name>
    <dbReference type="NCBI Taxonomy" id="1621989"/>
    <lineage>
        <taxon>Bacteria</taxon>
        <taxon>Pseudomonadati</taxon>
        <taxon>Thermodesulfobacteriota</taxon>
        <taxon>Candidatus Desulfofervidia</taxon>
        <taxon>Candidatus Desulfofervidales</taxon>
        <taxon>Candidatus Desulfofervidaceae</taxon>
        <taxon>Candidatus Desulfofervidus</taxon>
    </lineage>
</organism>
<accession>A0A7C0Y5T2</accession>
<sequence length="62" mass="7328">MRIIKESEIKELLNSKNLPIKTHLFAKENNIAIKTIVNTHMYICLFPFDILHFICIESQKKL</sequence>
<comment type="caution">
    <text evidence="1">The sequence shown here is derived from an EMBL/GenBank/DDBJ whole genome shotgun (WGS) entry which is preliminary data.</text>
</comment>
<dbReference type="EMBL" id="DRBS01000359">
    <property type="protein sequence ID" value="HDD45121.1"/>
    <property type="molecule type" value="Genomic_DNA"/>
</dbReference>